<reference evidence="1" key="1">
    <citation type="submission" date="2021-01" db="EMBL/GenBank/DDBJ databases">
        <authorList>
            <person name="Corre E."/>
            <person name="Pelletier E."/>
            <person name="Niang G."/>
            <person name="Scheremetjew M."/>
            <person name="Finn R."/>
            <person name="Kale V."/>
            <person name="Holt S."/>
            <person name="Cochrane G."/>
            <person name="Meng A."/>
            <person name="Brown T."/>
            <person name="Cohen L."/>
        </authorList>
    </citation>
    <scope>NUCLEOTIDE SEQUENCE</scope>
    <source>
        <strain evidence="1">NIES-2562</strain>
    </source>
</reference>
<evidence type="ECO:0000313" key="1">
    <source>
        <dbReference type="EMBL" id="CAE0238171.1"/>
    </source>
</evidence>
<name>A0A7S3CV60_9EUKA</name>
<accession>A0A7S3CV60</accession>
<gene>
    <name evidence="1" type="ORF">PBIL07802_LOCUS312</name>
</gene>
<dbReference type="AlphaFoldDB" id="A0A7S3CV60"/>
<organism evidence="1">
    <name type="scientific">Palpitomonas bilix</name>
    <dbReference type="NCBI Taxonomy" id="652834"/>
    <lineage>
        <taxon>Eukaryota</taxon>
        <taxon>Eukaryota incertae sedis</taxon>
    </lineage>
</organism>
<dbReference type="EMBL" id="HBIB01000486">
    <property type="protein sequence ID" value="CAE0238171.1"/>
    <property type="molecule type" value="Transcribed_RNA"/>
</dbReference>
<protein>
    <submittedName>
        <fullName evidence="1">Uncharacterized protein</fullName>
    </submittedName>
</protein>
<proteinExistence type="predicted"/>
<sequence>MEPPKTYCKRSGGPDPYSVTKVGRENGNIIPYCNNQTWGLFCFFLLLPTGAHAHTHTQKKKKKNFHICRRCVFNFVFVSLSLPTNHHRHNHPSHTQHATYTIPAFVPAACLF</sequence>